<evidence type="ECO:0000256" key="4">
    <source>
        <dbReference type="SAM" id="MobiDB-lite"/>
    </source>
</evidence>
<organism evidence="6 7">
    <name type="scientific">Seriola lalandi dorsalis</name>
    <dbReference type="NCBI Taxonomy" id="1841481"/>
    <lineage>
        <taxon>Eukaryota</taxon>
        <taxon>Metazoa</taxon>
        <taxon>Chordata</taxon>
        <taxon>Craniata</taxon>
        <taxon>Vertebrata</taxon>
        <taxon>Euteleostomi</taxon>
        <taxon>Actinopterygii</taxon>
        <taxon>Neopterygii</taxon>
        <taxon>Teleostei</taxon>
        <taxon>Neoteleostei</taxon>
        <taxon>Acanthomorphata</taxon>
        <taxon>Carangaria</taxon>
        <taxon>Carangiformes</taxon>
        <taxon>Carangidae</taxon>
        <taxon>Seriola</taxon>
    </lineage>
</organism>
<accession>A0A3B4XAK5</accession>
<dbReference type="GeneTree" id="ENSGT00940000182035"/>
<keyword evidence="1 3" id="KW-0378">Hydrolase</keyword>
<dbReference type="GO" id="GO:0009311">
    <property type="term" value="P:oligosaccharide metabolic process"/>
    <property type="evidence" value="ECO:0007669"/>
    <property type="project" value="UniProtKB-UniRule"/>
</dbReference>
<keyword evidence="7" id="KW-1185">Reference proteome</keyword>
<dbReference type="InterPro" id="IPR031631">
    <property type="entry name" value="Glyco_hydro_63N"/>
</dbReference>
<dbReference type="AlphaFoldDB" id="A0A3B4XAK5"/>
<dbReference type="GO" id="GO:0006487">
    <property type="term" value="P:protein N-linked glycosylation"/>
    <property type="evidence" value="ECO:0007669"/>
    <property type="project" value="UniProtKB-UniRule"/>
</dbReference>
<comment type="function">
    <text evidence="3">Cleaves the distal alpha 1,2-linked glucose residue from the Glc(3)Man(9)GlcNAc(2) oligosaccharide precursor.</text>
</comment>
<dbReference type="STRING" id="1841481.ENSSLDP00000013116"/>
<dbReference type="InterPro" id="IPR004888">
    <property type="entry name" value="Glycoside_hydrolase_63"/>
</dbReference>
<dbReference type="Proteomes" id="UP000261360">
    <property type="component" value="Unplaced"/>
</dbReference>
<evidence type="ECO:0000256" key="3">
    <source>
        <dbReference type="RuleBase" id="RU368089"/>
    </source>
</evidence>
<dbReference type="Pfam" id="PF16923">
    <property type="entry name" value="Glyco_hydro_63N"/>
    <property type="match status" value="1"/>
</dbReference>
<comment type="catalytic activity">
    <reaction evidence="3">
        <text>N(4)-(alpha-D-Glc-(1-&gt;2)-alpha-D-Glc-(1-&gt;3)-alpha-D-Glc-(1-&gt;3)-alpha-D-Man-(1-&gt;2)-alpha-D-Man-(1-&gt;2)-alpha-D-Man-(1-&gt;3)-[alpha-D-Man-(1-&gt;2)-alpha-D-Man-(1-&gt;3)-[alpha-D-Man-(1-&gt;2)-alpha-D-Man-(1-&gt;6)]-alpha-D-Man-(1-&gt;6)]-beta-D-Man-(1-&gt;4)-beta-D-GlcNAc-(1-&gt;4)-beta-D-GlcNAc)-L-asparaginyl-[protein] + H2O = N(4)-(alpha-D-Glc-(1-&gt;3)-alpha-D-Glc-(1-&gt;3)-alpha-D-Man-(1-&gt;2)-alpha-D-Man-(1-&gt;2)-alpha-D-Man-(1-&gt;3)-[alpha-D-Man-(1-&gt;2)-alpha-D-Man-(1-&gt;3)-[alpha-D-Man-(1-&gt;2)-alpha-D-Man-(1-&gt;6)]-alpha-D-Man-(1-&gt;6)]-beta-D-Man-(1-&gt;4)-beta-D-GlcNAc-(1-&gt;4)-beta-D-GlcNAc)-L-asparaginyl-[protein] + beta-D-glucose</text>
        <dbReference type="Rhea" id="RHEA:55988"/>
        <dbReference type="Rhea" id="RHEA-COMP:12806"/>
        <dbReference type="Rhea" id="RHEA-COMP:14355"/>
        <dbReference type="ChEBI" id="CHEBI:15377"/>
        <dbReference type="ChEBI" id="CHEBI:15903"/>
        <dbReference type="ChEBI" id="CHEBI:59082"/>
        <dbReference type="ChEBI" id="CHEBI:132537"/>
        <dbReference type="EC" id="3.2.1.106"/>
    </reaction>
</comment>
<dbReference type="EC" id="3.2.1.106" evidence="3"/>
<reference evidence="6" key="2">
    <citation type="submission" date="2025-09" db="UniProtKB">
        <authorList>
            <consortium name="Ensembl"/>
        </authorList>
    </citation>
    <scope>IDENTIFICATION</scope>
</reference>
<keyword evidence="3" id="KW-0256">Endoplasmic reticulum</keyword>
<feature type="domain" description="Glycosyl hydrolase family 63 N-terminal" evidence="5">
    <location>
        <begin position="97"/>
        <end position="142"/>
    </location>
</feature>
<evidence type="ECO:0000259" key="5">
    <source>
        <dbReference type="Pfam" id="PF16923"/>
    </source>
</evidence>
<dbReference type="Gene3D" id="2.70.98.110">
    <property type="entry name" value="Glycosyl hydrolase family 63, N-terminal domain"/>
    <property type="match status" value="1"/>
</dbReference>
<evidence type="ECO:0000256" key="2">
    <source>
        <dbReference type="ARBA" id="ARBA00023295"/>
    </source>
</evidence>
<evidence type="ECO:0000313" key="7">
    <source>
        <dbReference type="Proteomes" id="UP000261360"/>
    </source>
</evidence>
<dbReference type="GO" id="GO:0004573">
    <property type="term" value="F:Glc3Man9GlcNAc2 oligosaccharide glucosidase activity"/>
    <property type="evidence" value="ECO:0007669"/>
    <property type="project" value="UniProtKB-UniRule"/>
</dbReference>
<evidence type="ECO:0000313" key="6">
    <source>
        <dbReference type="Ensembl" id="ENSSLDP00000013116.1"/>
    </source>
</evidence>
<dbReference type="PANTHER" id="PTHR10412">
    <property type="entry name" value="MANNOSYL-OLIGOSACCHARIDE GLUCOSIDASE"/>
    <property type="match status" value="1"/>
</dbReference>
<protein>
    <recommendedName>
        <fullName evidence="3">Mannosyl-oligosaccharide glucosidase</fullName>
        <ecNumber evidence="3">3.2.1.106</ecNumber>
    </recommendedName>
</protein>
<keyword evidence="3" id="KW-0472">Membrane</keyword>
<proteinExistence type="inferred from homology"/>
<dbReference type="Ensembl" id="ENSSLDT00000013595.1">
    <property type="protein sequence ID" value="ENSSLDP00000013116.1"/>
    <property type="gene ID" value="ENSSLDG00000010444.1"/>
</dbReference>
<dbReference type="InterPro" id="IPR038518">
    <property type="entry name" value="Glyco_hydro_63N_sf"/>
</dbReference>
<keyword evidence="3" id="KW-1133">Transmembrane helix</keyword>
<keyword evidence="3" id="KW-0812">Transmembrane</keyword>
<reference evidence="6" key="1">
    <citation type="submission" date="2025-08" db="UniProtKB">
        <authorList>
            <consortium name="Ensembl"/>
        </authorList>
    </citation>
    <scope>IDENTIFICATION</scope>
</reference>
<dbReference type="GO" id="GO:0005789">
    <property type="term" value="C:endoplasmic reticulum membrane"/>
    <property type="evidence" value="ECO:0007669"/>
    <property type="project" value="UniProtKB-SubCell"/>
</dbReference>
<comment type="subcellular location">
    <subcellularLocation>
        <location evidence="3">Endoplasmic reticulum membrane</location>
        <topology evidence="3">Single-pass type II membrane protein</topology>
    </subcellularLocation>
</comment>
<feature type="region of interest" description="Disordered" evidence="4">
    <location>
        <begin position="1"/>
        <end position="27"/>
    </location>
</feature>
<comment type="similarity">
    <text evidence="3">Belongs to the glycosyl hydrolase 63 family.</text>
</comment>
<feature type="compositionally biased region" description="Basic residues" evidence="4">
    <location>
        <begin position="1"/>
        <end position="11"/>
    </location>
</feature>
<feature type="transmembrane region" description="Helical" evidence="3">
    <location>
        <begin position="43"/>
        <end position="64"/>
    </location>
</feature>
<name>A0A3B4XAK5_SERLL</name>
<sequence>MGRMGRQRKRVVNSEAAPLPRKDEKPSVFHRKEKKKKVDIGKVFINISIGLCIFSLIWFFYALYMRSSLAKRVVTLHPSPSVLDANSSSAKVSPERFWGSYRPQVYFGMKTRSPRSIVTGRLMQSESNGVSQNVFLDILHSCCRIIVYLTHVLSINEFKRVTQ</sequence>
<keyword evidence="2 3" id="KW-0326">Glycosidase</keyword>
<evidence type="ECO:0000256" key="1">
    <source>
        <dbReference type="ARBA" id="ARBA00022801"/>
    </source>
</evidence>
<dbReference type="PANTHER" id="PTHR10412:SF11">
    <property type="entry name" value="MANNOSYL-OLIGOSACCHARIDE GLUCOSIDASE"/>
    <property type="match status" value="1"/>
</dbReference>